<dbReference type="AlphaFoldDB" id="A0A089ZB41"/>
<dbReference type="OrthoDB" id="69023at2157"/>
<dbReference type="EMBL" id="CP006933">
    <property type="protein sequence ID" value="AIS31252.1"/>
    <property type="molecule type" value="Genomic_DNA"/>
</dbReference>
<evidence type="ECO:0000313" key="3">
    <source>
        <dbReference type="Proteomes" id="UP000029661"/>
    </source>
</evidence>
<evidence type="ECO:0008006" key="5">
    <source>
        <dbReference type="Google" id="ProtNLM"/>
    </source>
</evidence>
<protein>
    <recommendedName>
        <fullName evidence="5">SatD</fullName>
    </recommendedName>
</protein>
<dbReference type="InterPro" id="IPR032580">
    <property type="entry name" value="SatD"/>
</dbReference>
<gene>
    <name evidence="1" type="ORF">BRM9_0427</name>
    <name evidence="2" type="ORF">MB9_1465</name>
</gene>
<reference evidence="2" key="2">
    <citation type="submission" date="2014-09" db="EMBL/GenBank/DDBJ databases">
        <authorList>
            <person name="Bishop-Lilly K.A."/>
            <person name="Broomall S.M."/>
            <person name="Chain P.S."/>
            <person name="Chertkov O."/>
            <person name="Coyne S.R."/>
            <person name="Daligault H.E."/>
            <person name="Davenport K.W."/>
            <person name="Erkkila T."/>
            <person name="Frey K.G."/>
            <person name="Gibbons H.S."/>
            <person name="Gu W."/>
            <person name="Jaissle J."/>
            <person name="Johnson S.L."/>
            <person name="Koroleva G.I."/>
            <person name="Ladner J.T."/>
            <person name="Lo C.-C."/>
            <person name="Minogue T.D."/>
            <person name="Munk C."/>
            <person name="Palacios G.F."/>
            <person name="Redden C.L."/>
            <person name="Rosenzweig C.N."/>
            <person name="Scholz M.B."/>
            <person name="Teshima H."/>
            <person name="Xu Y."/>
        </authorList>
    </citation>
    <scope>NUCLEOTIDE SEQUENCE</scope>
    <source>
        <strain evidence="2">Mb9</strain>
    </source>
</reference>
<sequence length="204" mass="23561">MYIVITGDLKSSKKIDNRSLSQDNLKKAIHEVNSNFNDYIVSDFRIIGGDGFQGMISTYNIIIDIYFSLFQTINHPFYLGIGSGPISTPLSNYVQEIDGKAFHLSSEALKTAKKKNRWVVLKSNLKNNDLIECVFNFTFDIMWSWTDRRKEIILFYRNHNEDTNAISKATHKYSIGTRSIYKTLETGKYSMLKYGEKVLENQLK</sequence>
<accession>A0A089ZB41</accession>
<dbReference type="Proteomes" id="UP000062768">
    <property type="component" value="Chromosome I"/>
</dbReference>
<dbReference type="RefSeq" id="WP_048084596.1">
    <property type="nucleotide sequence ID" value="NZ_CP006933.1"/>
</dbReference>
<dbReference type="EMBL" id="LN734822">
    <property type="protein sequence ID" value="CEL25101.1"/>
    <property type="molecule type" value="Genomic_DNA"/>
</dbReference>
<dbReference type="Proteomes" id="UP000029661">
    <property type="component" value="Chromosome"/>
</dbReference>
<dbReference type="GeneID" id="26739704"/>
<reference evidence="1" key="1">
    <citation type="submission" date="2013-12" db="EMBL/GenBank/DDBJ databases">
        <title>The complete genome sequence of Methanobacterium sp. BRM9.</title>
        <authorList>
            <consortium name="Pastoral Greenhouse Gas Research Consortium"/>
            <person name="Kelly W.J."/>
            <person name="Leahy S.C."/>
            <person name="Perry R."/>
            <person name="Li D."/>
            <person name="Altermann E."/>
            <person name="Lambie S.C."/>
            <person name="Attwood G.T."/>
        </authorList>
    </citation>
    <scope>NUCLEOTIDE SEQUENCE [LARGE SCALE GENOMIC DNA]</scope>
    <source>
        <strain evidence="1">BRM9</strain>
    </source>
</reference>
<dbReference type="PATRIC" id="fig|2162.10.peg.1531"/>
<name>A0A089ZB41_METFO</name>
<proteinExistence type="predicted"/>
<evidence type="ECO:0000313" key="1">
    <source>
        <dbReference type="EMBL" id="AIS31252.1"/>
    </source>
</evidence>
<evidence type="ECO:0000313" key="4">
    <source>
        <dbReference type="Proteomes" id="UP000062768"/>
    </source>
</evidence>
<evidence type="ECO:0000313" key="2">
    <source>
        <dbReference type="EMBL" id="CEL25101.1"/>
    </source>
</evidence>
<dbReference type="Pfam" id="PF16264">
    <property type="entry name" value="SatD"/>
    <property type="match status" value="1"/>
</dbReference>
<dbReference type="KEGG" id="mfc:BRM9_0427"/>
<keyword evidence="4" id="KW-1185">Reference proteome</keyword>
<dbReference type="STRING" id="2162.BRM9_0427"/>
<organism evidence="1 3">
    <name type="scientific">Methanobacterium formicicum</name>
    <dbReference type="NCBI Taxonomy" id="2162"/>
    <lineage>
        <taxon>Archaea</taxon>
        <taxon>Methanobacteriati</taxon>
        <taxon>Methanobacteriota</taxon>
        <taxon>Methanomada group</taxon>
        <taxon>Methanobacteria</taxon>
        <taxon>Methanobacteriales</taxon>
        <taxon>Methanobacteriaceae</taxon>
        <taxon>Methanobacterium</taxon>
    </lineage>
</organism>